<name>A0AA88XCM6_PINIB</name>
<dbReference type="Gene3D" id="6.10.140.1460">
    <property type="match status" value="1"/>
</dbReference>
<sequence length="453" mass="52689">MKYYNVIFVMWVTSFVNSVRVEHSLSTYVNFEKYFGIEEELITLADLFLKHELRSHEGEDVHKILNMTSTIDDAKDLHREIGLSYRDYIKHPVNTFLLAKRLATKWREIINRLLESSSCVKDLRVKLQNMEDAIPEKVDFKKIAYSLTNLNLYGGFSLDEIIKGNLNGYAPKQAFSLEDISDIGHASYDREDYYYAYKILSYVYDRMKSNRINELENGITIGNQASRLSSACYKMGHIDKAKAVLSELLKIDSKNKIAKRNLEYYIAVTKKSKTGEPKRKRSTRKSQRYFEEMCRSQIKEMLSKSTRLECLYFPHRKQDVPYQKSRVKAEVLHRTPLIIKFYDVVDNDTAKAVAFMAYKQMSESNIIGYKSSIQSVAVKDRTYWKWVPKLQTKILGLKMSKFPPKLTSFMVNEVGIDGYAARNNSKTKYPPVGMYVTFVSMKDLLLQNNENII</sequence>
<comment type="caution">
    <text evidence="3">The sequence shown here is derived from an EMBL/GenBank/DDBJ whole genome shotgun (WGS) entry which is preliminary data.</text>
</comment>
<gene>
    <name evidence="3" type="ORF">FSP39_003873</name>
</gene>
<dbReference type="Proteomes" id="UP001186944">
    <property type="component" value="Unassembled WGS sequence"/>
</dbReference>
<evidence type="ECO:0000259" key="2">
    <source>
        <dbReference type="Pfam" id="PF23558"/>
    </source>
</evidence>
<feature type="domain" description="Prolyl 4-hydroxylase peptide-substrate-binding" evidence="2">
    <location>
        <begin position="178"/>
        <end position="267"/>
    </location>
</feature>
<dbReference type="InterPro" id="IPR059068">
    <property type="entry name" value="TPR_P4H"/>
</dbReference>
<dbReference type="GO" id="GO:0005783">
    <property type="term" value="C:endoplasmic reticulum"/>
    <property type="evidence" value="ECO:0007669"/>
    <property type="project" value="InterPro"/>
</dbReference>
<dbReference type="EMBL" id="VSWD01000014">
    <property type="protein sequence ID" value="KAK3082739.1"/>
    <property type="molecule type" value="Genomic_DNA"/>
</dbReference>
<reference evidence="3" key="1">
    <citation type="submission" date="2019-08" db="EMBL/GenBank/DDBJ databases">
        <title>The improved chromosome-level genome for the pearl oyster Pinctada fucata martensii using PacBio sequencing and Hi-C.</title>
        <authorList>
            <person name="Zheng Z."/>
        </authorList>
    </citation>
    <scope>NUCLEOTIDE SEQUENCE</scope>
    <source>
        <strain evidence="3">ZZ-2019</strain>
        <tissue evidence="3">Adductor muscle</tissue>
    </source>
</reference>
<evidence type="ECO:0000313" key="4">
    <source>
        <dbReference type="Proteomes" id="UP001186944"/>
    </source>
</evidence>
<feature type="domain" description="Prolyl 4-hydroxylase N-terminal" evidence="1">
    <location>
        <begin position="49"/>
        <end position="168"/>
    </location>
</feature>
<dbReference type="InterPro" id="IPR013547">
    <property type="entry name" value="P4H_N"/>
</dbReference>
<accession>A0AA88XCM6</accession>
<organism evidence="3 4">
    <name type="scientific">Pinctada imbricata</name>
    <name type="common">Atlantic pearl-oyster</name>
    <name type="synonym">Pinctada martensii</name>
    <dbReference type="NCBI Taxonomy" id="66713"/>
    <lineage>
        <taxon>Eukaryota</taxon>
        <taxon>Metazoa</taxon>
        <taxon>Spiralia</taxon>
        <taxon>Lophotrochozoa</taxon>
        <taxon>Mollusca</taxon>
        <taxon>Bivalvia</taxon>
        <taxon>Autobranchia</taxon>
        <taxon>Pteriomorphia</taxon>
        <taxon>Pterioida</taxon>
        <taxon>Pterioidea</taxon>
        <taxon>Pteriidae</taxon>
        <taxon>Pinctada</taxon>
    </lineage>
</organism>
<keyword evidence="4" id="KW-1185">Reference proteome</keyword>
<dbReference type="Gene3D" id="1.25.40.10">
    <property type="entry name" value="Tetratricopeptide repeat domain"/>
    <property type="match status" value="1"/>
</dbReference>
<dbReference type="AlphaFoldDB" id="A0AA88XCM6"/>
<dbReference type="GO" id="GO:0004656">
    <property type="term" value="F:procollagen-proline 4-dioxygenase activity"/>
    <property type="evidence" value="ECO:0007669"/>
    <property type="project" value="InterPro"/>
</dbReference>
<evidence type="ECO:0000259" key="1">
    <source>
        <dbReference type="Pfam" id="PF08336"/>
    </source>
</evidence>
<dbReference type="Pfam" id="PF23558">
    <property type="entry name" value="TPR_P4H"/>
    <property type="match status" value="1"/>
</dbReference>
<protein>
    <submittedName>
        <fullName evidence="3">Uncharacterized protein</fullName>
    </submittedName>
</protein>
<evidence type="ECO:0000313" key="3">
    <source>
        <dbReference type="EMBL" id="KAK3082739.1"/>
    </source>
</evidence>
<dbReference type="SUPFAM" id="SSF48452">
    <property type="entry name" value="TPR-like"/>
    <property type="match status" value="1"/>
</dbReference>
<dbReference type="InterPro" id="IPR011990">
    <property type="entry name" value="TPR-like_helical_dom_sf"/>
</dbReference>
<proteinExistence type="predicted"/>
<dbReference type="Pfam" id="PF08336">
    <property type="entry name" value="P4Ha_N"/>
    <property type="match status" value="1"/>
</dbReference>